<feature type="region of interest" description="Disordered" evidence="2">
    <location>
        <begin position="155"/>
        <end position="195"/>
    </location>
</feature>
<evidence type="ECO:0000313" key="4">
    <source>
        <dbReference type="Proteomes" id="UP000280696"/>
    </source>
</evidence>
<accession>A0A3A9AKH7</accession>
<feature type="compositionally biased region" description="Low complexity" evidence="2">
    <location>
        <begin position="174"/>
        <end position="186"/>
    </location>
</feature>
<feature type="compositionally biased region" description="Acidic residues" evidence="2">
    <location>
        <begin position="158"/>
        <end position="167"/>
    </location>
</feature>
<name>A0A3A9AKH7_9FIRM</name>
<keyword evidence="4" id="KW-1185">Reference proteome</keyword>
<keyword evidence="1" id="KW-0175">Coiled coil</keyword>
<dbReference type="AlphaFoldDB" id="A0A3A9AKH7"/>
<dbReference type="Proteomes" id="UP000280696">
    <property type="component" value="Unassembled WGS sequence"/>
</dbReference>
<reference evidence="3 4" key="1">
    <citation type="submission" date="2018-09" db="EMBL/GenBank/DDBJ databases">
        <title>Murine metabolic-syndrome-specific gut microbial biobank.</title>
        <authorList>
            <person name="Liu C."/>
        </authorList>
    </citation>
    <scope>NUCLEOTIDE SEQUENCE [LARGE SCALE GENOMIC DNA]</scope>
    <source>
        <strain evidence="3 4">0.1xD8-82</strain>
    </source>
</reference>
<evidence type="ECO:0000256" key="2">
    <source>
        <dbReference type="SAM" id="MobiDB-lite"/>
    </source>
</evidence>
<evidence type="ECO:0000256" key="1">
    <source>
        <dbReference type="SAM" id="Coils"/>
    </source>
</evidence>
<dbReference type="EMBL" id="RAYQ01000009">
    <property type="protein sequence ID" value="RKI91484.1"/>
    <property type="molecule type" value="Genomic_DNA"/>
</dbReference>
<sequence length="195" mass="22272">MKIGEAQQIYREQVKEYRAQRSAIAKQLKDVRSRMEHFPGRQEEYASEAATLELTLNALDEKETEYQEYLDRLAQQYCAYWNATVADQQADAAAEYAEDVAKMMEVARRIMKGGIVPAQDEKKLMEYSFEMYQTAKNIGSLAQREKKEKYKSLWKEEEEKEYDDPQEAAENGTAPAGAPDVVDVADTMASAVESK</sequence>
<gene>
    <name evidence="3" type="ORF">D7V94_09360</name>
</gene>
<feature type="coiled-coil region" evidence="1">
    <location>
        <begin position="14"/>
        <end position="76"/>
    </location>
</feature>
<proteinExistence type="predicted"/>
<organism evidence="3 4">
    <name type="scientific">Parablautia intestinalis</name>
    <dbReference type="NCBI Taxonomy" id="2320100"/>
    <lineage>
        <taxon>Bacteria</taxon>
        <taxon>Bacillati</taxon>
        <taxon>Bacillota</taxon>
        <taxon>Clostridia</taxon>
        <taxon>Lachnospirales</taxon>
        <taxon>Lachnospiraceae</taxon>
        <taxon>Parablautia</taxon>
    </lineage>
</organism>
<evidence type="ECO:0000313" key="3">
    <source>
        <dbReference type="EMBL" id="RKI91484.1"/>
    </source>
</evidence>
<dbReference type="RefSeq" id="WP_120469097.1">
    <property type="nucleotide sequence ID" value="NZ_CATAJS010000086.1"/>
</dbReference>
<protein>
    <submittedName>
        <fullName evidence="3">Uncharacterized protein</fullName>
    </submittedName>
</protein>
<comment type="caution">
    <text evidence="3">The sequence shown here is derived from an EMBL/GenBank/DDBJ whole genome shotgun (WGS) entry which is preliminary data.</text>
</comment>
<dbReference type="OrthoDB" id="2086126at2"/>